<keyword evidence="3" id="KW-0238">DNA-binding</keyword>
<evidence type="ECO:0000256" key="4">
    <source>
        <dbReference type="ARBA" id="ARBA00023163"/>
    </source>
</evidence>
<protein>
    <submittedName>
        <fullName evidence="6">LysR family transcriptional regulator</fullName>
    </submittedName>
</protein>
<accession>A0A918ALA7</accession>
<dbReference type="SUPFAM" id="SSF46785">
    <property type="entry name" value="Winged helix' DNA-binding domain"/>
    <property type="match status" value="1"/>
</dbReference>
<keyword evidence="4" id="KW-0804">Transcription</keyword>
<evidence type="ECO:0000259" key="5">
    <source>
        <dbReference type="PROSITE" id="PS50931"/>
    </source>
</evidence>
<evidence type="ECO:0000313" key="7">
    <source>
        <dbReference type="Proteomes" id="UP000639606"/>
    </source>
</evidence>
<dbReference type="AlphaFoldDB" id="A0A918ALA7"/>
<dbReference type="InterPro" id="IPR005119">
    <property type="entry name" value="LysR_subst-bd"/>
</dbReference>
<name>A0A918ALA7_9PSEU</name>
<sequence>MHKIDLNLLVPLQALLVEVNVTRAAERTNVGQPAMSASLAKLRRHFNDPLLVRDGRNMRLTRFAESLLEPVSRALGSMYDVMDQHVTFDPSRLRRRFTIVTSDYVTIVLIKPFLQSVLRMRPHVAVRIVNASDRITTLARRAEFDLLIAPSHLMPPGILGYQSRDLFADRLVAVADKNNIALGDRVSIDELVRLPFVDSMAGVKLLDGQSPAVAAIATVNFSAALNLIMGTPMVTLIQSRLYELIGPQCGLRAVPLQGGWQFAETMYWHPKFTADPAHTWLREELGDAAAALG</sequence>
<dbReference type="Proteomes" id="UP000639606">
    <property type="component" value="Unassembled WGS sequence"/>
</dbReference>
<dbReference type="RefSeq" id="WP_189223860.1">
    <property type="nucleotide sequence ID" value="NZ_BMRG01000004.1"/>
</dbReference>
<dbReference type="PANTHER" id="PTHR30118">
    <property type="entry name" value="HTH-TYPE TRANSCRIPTIONAL REGULATOR LEUO-RELATED"/>
    <property type="match status" value="1"/>
</dbReference>
<reference evidence="6" key="1">
    <citation type="journal article" date="2014" name="Int. J. Syst. Evol. Microbiol.">
        <title>Complete genome sequence of Corynebacterium casei LMG S-19264T (=DSM 44701T), isolated from a smear-ripened cheese.</title>
        <authorList>
            <consortium name="US DOE Joint Genome Institute (JGI-PGF)"/>
            <person name="Walter F."/>
            <person name="Albersmeier A."/>
            <person name="Kalinowski J."/>
            <person name="Ruckert C."/>
        </authorList>
    </citation>
    <scope>NUCLEOTIDE SEQUENCE</scope>
    <source>
        <strain evidence="6">JCM 3313</strain>
    </source>
</reference>
<dbReference type="PROSITE" id="PS50931">
    <property type="entry name" value="HTH_LYSR"/>
    <property type="match status" value="1"/>
</dbReference>
<dbReference type="GO" id="GO:0003700">
    <property type="term" value="F:DNA-binding transcription factor activity"/>
    <property type="evidence" value="ECO:0007669"/>
    <property type="project" value="InterPro"/>
</dbReference>
<dbReference type="Gene3D" id="3.40.190.10">
    <property type="entry name" value="Periplasmic binding protein-like II"/>
    <property type="match status" value="2"/>
</dbReference>
<reference evidence="6" key="2">
    <citation type="submission" date="2020-09" db="EMBL/GenBank/DDBJ databases">
        <authorList>
            <person name="Sun Q."/>
            <person name="Ohkuma M."/>
        </authorList>
    </citation>
    <scope>NUCLEOTIDE SEQUENCE</scope>
    <source>
        <strain evidence="6">JCM 3313</strain>
    </source>
</reference>
<evidence type="ECO:0000256" key="2">
    <source>
        <dbReference type="ARBA" id="ARBA00023015"/>
    </source>
</evidence>
<keyword evidence="7" id="KW-1185">Reference proteome</keyword>
<dbReference type="InterPro" id="IPR036388">
    <property type="entry name" value="WH-like_DNA-bd_sf"/>
</dbReference>
<dbReference type="PANTHER" id="PTHR30118:SF15">
    <property type="entry name" value="TRANSCRIPTIONAL REGULATORY PROTEIN"/>
    <property type="match status" value="1"/>
</dbReference>
<dbReference type="Pfam" id="PF00126">
    <property type="entry name" value="HTH_1"/>
    <property type="match status" value="1"/>
</dbReference>
<evidence type="ECO:0000256" key="1">
    <source>
        <dbReference type="ARBA" id="ARBA00009437"/>
    </source>
</evidence>
<dbReference type="InterPro" id="IPR036390">
    <property type="entry name" value="WH_DNA-bd_sf"/>
</dbReference>
<comment type="similarity">
    <text evidence="1">Belongs to the LysR transcriptional regulatory family.</text>
</comment>
<dbReference type="GO" id="GO:0003677">
    <property type="term" value="F:DNA binding"/>
    <property type="evidence" value="ECO:0007669"/>
    <property type="project" value="UniProtKB-KW"/>
</dbReference>
<feature type="domain" description="HTH lysR-type" evidence="5">
    <location>
        <begin position="4"/>
        <end position="61"/>
    </location>
</feature>
<comment type="caution">
    <text evidence="6">The sequence shown here is derived from an EMBL/GenBank/DDBJ whole genome shotgun (WGS) entry which is preliminary data.</text>
</comment>
<dbReference type="Gene3D" id="1.10.10.10">
    <property type="entry name" value="Winged helix-like DNA-binding domain superfamily/Winged helix DNA-binding domain"/>
    <property type="match status" value="1"/>
</dbReference>
<evidence type="ECO:0000256" key="3">
    <source>
        <dbReference type="ARBA" id="ARBA00023125"/>
    </source>
</evidence>
<evidence type="ECO:0000313" key="6">
    <source>
        <dbReference type="EMBL" id="GGP55912.1"/>
    </source>
</evidence>
<proteinExistence type="inferred from homology"/>
<dbReference type="PRINTS" id="PR00039">
    <property type="entry name" value="HTHLYSR"/>
</dbReference>
<keyword evidence="2" id="KW-0805">Transcription regulation</keyword>
<dbReference type="SUPFAM" id="SSF53850">
    <property type="entry name" value="Periplasmic binding protein-like II"/>
    <property type="match status" value="1"/>
</dbReference>
<dbReference type="InterPro" id="IPR050389">
    <property type="entry name" value="LysR-type_TF"/>
</dbReference>
<gene>
    <name evidence="6" type="ORF">GCM10010185_30600</name>
</gene>
<organism evidence="6 7">
    <name type="scientific">Saccharothrix coeruleofusca</name>
    <dbReference type="NCBI Taxonomy" id="33919"/>
    <lineage>
        <taxon>Bacteria</taxon>
        <taxon>Bacillati</taxon>
        <taxon>Actinomycetota</taxon>
        <taxon>Actinomycetes</taxon>
        <taxon>Pseudonocardiales</taxon>
        <taxon>Pseudonocardiaceae</taxon>
        <taxon>Saccharothrix</taxon>
    </lineage>
</organism>
<dbReference type="InterPro" id="IPR000847">
    <property type="entry name" value="LysR_HTH_N"/>
</dbReference>
<dbReference type="EMBL" id="BMRG01000004">
    <property type="protein sequence ID" value="GGP55912.1"/>
    <property type="molecule type" value="Genomic_DNA"/>
</dbReference>
<dbReference type="Pfam" id="PF03466">
    <property type="entry name" value="LysR_substrate"/>
    <property type="match status" value="1"/>
</dbReference>